<sequence length="119" mass="12641">MGTLSASMPRFPVPRETLKDFRAAGSEMGEVRDEGGGGVEGESEWESYPGVTEQREETGGDIAEARGEERETTHGGAPEPENQGTSHDPGGSWLAKVRSLLGTRERSAKKPLGKGTGEL</sequence>
<feature type="region of interest" description="Disordered" evidence="1">
    <location>
        <begin position="23"/>
        <end position="119"/>
    </location>
</feature>
<accession>A0AAV7QPI4</accession>
<evidence type="ECO:0000256" key="1">
    <source>
        <dbReference type="SAM" id="MobiDB-lite"/>
    </source>
</evidence>
<keyword evidence="3" id="KW-1185">Reference proteome</keyword>
<proteinExistence type="predicted"/>
<name>A0AAV7QPI4_PLEWA</name>
<dbReference type="Proteomes" id="UP001066276">
    <property type="component" value="Chromosome 6"/>
</dbReference>
<protein>
    <submittedName>
        <fullName evidence="2">Uncharacterized protein</fullName>
    </submittedName>
</protein>
<evidence type="ECO:0000313" key="3">
    <source>
        <dbReference type="Proteomes" id="UP001066276"/>
    </source>
</evidence>
<dbReference type="AlphaFoldDB" id="A0AAV7QPI4"/>
<reference evidence="2" key="1">
    <citation type="journal article" date="2022" name="bioRxiv">
        <title>Sequencing and chromosome-scale assembly of the giantPleurodeles waltlgenome.</title>
        <authorList>
            <person name="Brown T."/>
            <person name="Elewa A."/>
            <person name="Iarovenko S."/>
            <person name="Subramanian E."/>
            <person name="Araus A.J."/>
            <person name="Petzold A."/>
            <person name="Susuki M."/>
            <person name="Suzuki K.-i.T."/>
            <person name="Hayashi T."/>
            <person name="Toyoda A."/>
            <person name="Oliveira C."/>
            <person name="Osipova E."/>
            <person name="Leigh N.D."/>
            <person name="Simon A."/>
            <person name="Yun M.H."/>
        </authorList>
    </citation>
    <scope>NUCLEOTIDE SEQUENCE</scope>
    <source>
        <strain evidence="2">20211129_DDA</strain>
        <tissue evidence="2">Liver</tissue>
    </source>
</reference>
<dbReference type="EMBL" id="JANPWB010000010">
    <property type="protein sequence ID" value="KAJ1140278.1"/>
    <property type="molecule type" value="Genomic_DNA"/>
</dbReference>
<comment type="caution">
    <text evidence="2">The sequence shown here is derived from an EMBL/GenBank/DDBJ whole genome shotgun (WGS) entry which is preliminary data.</text>
</comment>
<gene>
    <name evidence="2" type="ORF">NDU88_006635</name>
</gene>
<organism evidence="2 3">
    <name type="scientific">Pleurodeles waltl</name>
    <name type="common">Iberian ribbed newt</name>
    <dbReference type="NCBI Taxonomy" id="8319"/>
    <lineage>
        <taxon>Eukaryota</taxon>
        <taxon>Metazoa</taxon>
        <taxon>Chordata</taxon>
        <taxon>Craniata</taxon>
        <taxon>Vertebrata</taxon>
        <taxon>Euteleostomi</taxon>
        <taxon>Amphibia</taxon>
        <taxon>Batrachia</taxon>
        <taxon>Caudata</taxon>
        <taxon>Salamandroidea</taxon>
        <taxon>Salamandridae</taxon>
        <taxon>Pleurodelinae</taxon>
        <taxon>Pleurodeles</taxon>
    </lineage>
</organism>
<feature type="compositionally biased region" description="Basic and acidic residues" evidence="1">
    <location>
        <begin position="53"/>
        <end position="73"/>
    </location>
</feature>
<evidence type="ECO:0000313" key="2">
    <source>
        <dbReference type="EMBL" id="KAJ1140278.1"/>
    </source>
</evidence>